<dbReference type="GO" id="GO:0050660">
    <property type="term" value="F:flavin adenine dinucleotide binding"/>
    <property type="evidence" value="ECO:0007669"/>
    <property type="project" value="InterPro"/>
</dbReference>
<evidence type="ECO:0000313" key="7">
    <source>
        <dbReference type="EMBL" id="KAJ7650049.1"/>
    </source>
</evidence>
<evidence type="ECO:0000256" key="4">
    <source>
        <dbReference type="RuleBase" id="RU003968"/>
    </source>
</evidence>
<dbReference type="PROSITE" id="PS00623">
    <property type="entry name" value="GMC_OXRED_1"/>
    <property type="match status" value="1"/>
</dbReference>
<evidence type="ECO:0000256" key="2">
    <source>
        <dbReference type="ARBA" id="ARBA00010790"/>
    </source>
</evidence>
<feature type="domain" description="Glucose-methanol-choline oxidoreductase N-terminal" evidence="5">
    <location>
        <begin position="88"/>
        <end position="111"/>
    </location>
</feature>
<comment type="cofactor">
    <cofactor evidence="1 3">
        <name>FAD</name>
        <dbReference type="ChEBI" id="CHEBI:57692"/>
    </cofactor>
</comment>
<dbReference type="AlphaFoldDB" id="A0AAD7CIG7"/>
<evidence type="ECO:0000313" key="8">
    <source>
        <dbReference type="Proteomes" id="UP001221142"/>
    </source>
</evidence>
<dbReference type="InterPro" id="IPR036188">
    <property type="entry name" value="FAD/NAD-bd_sf"/>
</dbReference>
<protein>
    <submittedName>
        <fullName evidence="7">GMC oxidoreductase-domain-containing protein</fullName>
    </submittedName>
</protein>
<dbReference type="PROSITE" id="PS00624">
    <property type="entry name" value="GMC_OXRED_2"/>
    <property type="match status" value="1"/>
</dbReference>
<reference evidence="7" key="1">
    <citation type="submission" date="2023-03" db="EMBL/GenBank/DDBJ databases">
        <title>Massive genome expansion in bonnet fungi (Mycena s.s.) driven by repeated elements and novel gene families across ecological guilds.</title>
        <authorList>
            <consortium name="Lawrence Berkeley National Laboratory"/>
            <person name="Harder C.B."/>
            <person name="Miyauchi S."/>
            <person name="Viragh M."/>
            <person name="Kuo A."/>
            <person name="Thoen E."/>
            <person name="Andreopoulos B."/>
            <person name="Lu D."/>
            <person name="Skrede I."/>
            <person name="Drula E."/>
            <person name="Henrissat B."/>
            <person name="Morin E."/>
            <person name="Kohler A."/>
            <person name="Barry K."/>
            <person name="LaButti K."/>
            <person name="Morin E."/>
            <person name="Salamov A."/>
            <person name="Lipzen A."/>
            <person name="Mereny Z."/>
            <person name="Hegedus B."/>
            <person name="Baldrian P."/>
            <person name="Stursova M."/>
            <person name="Weitz H."/>
            <person name="Taylor A."/>
            <person name="Grigoriev I.V."/>
            <person name="Nagy L.G."/>
            <person name="Martin F."/>
            <person name="Kauserud H."/>
        </authorList>
    </citation>
    <scope>NUCLEOTIDE SEQUENCE</scope>
    <source>
        <strain evidence="7">9284</strain>
    </source>
</reference>
<dbReference type="InterPro" id="IPR000172">
    <property type="entry name" value="GMC_OxRdtase_N"/>
</dbReference>
<dbReference type="PANTHER" id="PTHR11552">
    <property type="entry name" value="GLUCOSE-METHANOL-CHOLINE GMC OXIDOREDUCTASE"/>
    <property type="match status" value="1"/>
</dbReference>
<dbReference type="PANTHER" id="PTHR11552:SF78">
    <property type="entry name" value="GLUCOSE-METHANOL-CHOLINE OXIDOREDUCTASE N-TERMINAL DOMAIN-CONTAINING PROTEIN"/>
    <property type="match status" value="1"/>
</dbReference>
<dbReference type="InterPro" id="IPR012132">
    <property type="entry name" value="GMC_OxRdtase"/>
</dbReference>
<dbReference type="Gene3D" id="3.30.560.10">
    <property type="entry name" value="Glucose Oxidase, domain 3"/>
    <property type="match status" value="1"/>
</dbReference>
<keyword evidence="4" id="KW-0285">Flavoprotein</keyword>
<dbReference type="EMBL" id="JARKIF010000001">
    <property type="protein sequence ID" value="KAJ7650049.1"/>
    <property type="molecule type" value="Genomic_DNA"/>
</dbReference>
<evidence type="ECO:0000259" key="5">
    <source>
        <dbReference type="PROSITE" id="PS00623"/>
    </source>
</evidence>
<evidence type="ECO:0000256" key="1">
    <source>
        <dbReference type="ARBA" id="ARBA00001974"/>
    </source>
</evidence>
<feature type="binding site" evidence="3">
    <location>
        <begin position="16"/>
        <end position="17"/>
    </location>
    <ligand>
        <name>FAD</name>
        <dbReference type="ChEBI" id="CHEBI:57692"/>
    </ligand>
</feature>
<proteinExistence type="inferred from homology"/>
<dbReference type="SUPFAM" id="SSF51905">
    <property type="entry name" value="FAD/NAD(P)-binding domain"/>
    <property type="match status" value="1"/>
</dbReference>
<comment type="caution">
    <text evidence="7">The sequence shown here is derived from an EMBL/GenBank/DDBJ whole genome shotgun (WGS) entry which is preliminary data.</text>
</comment>
<accession>A0AAD7CIG7</accession>
<organism evidence="7 8">
    <name type="scientific">Roridomyces roridus</name>
    <dbReference type="NCBI Taxonomy" id="1738132"/>
    <lineage>
        <taxon>Eukaryota</taxon>
        <taxon>Fungi</taxon>
        <taxon>Dikarya</taxon>
        <taxon>Basidiomycota</taxon>
        <taxon>Agaricomycotina</taxon>
        <taxon>Agaricomycetes</taxon>
        <taxon>Agaricomycetidae</taxon>
        <taxon>Agaricales</taxon>
        <taxon>Marasmiineae</taxon>
        <taxon>Mycenaceae</taxon>
        <taxon>Roridomyces</taxon>
    </lineage>
</organism>
<name>A0AAD7CIG7_9AGAR</name>
<dbReference type="GO" id="GO:0016614">
    <property type="term" value="F:oxidoreductase activity, acting on CH-OH group of donors"/>
    <property type="evidence" value="ECO:0007669"/>
    <property type="project" value="InterPro"/>
</dbReference>
<dbReference type="SUPFAM" id="SSF54373">
    <property type="entry name" value="FAD-linked reductases, C-terminal domain"/>
    <property type="match status" value="1"/>
</dbReference>
<dbReference type="Gene3D" id="3.50.50.60">
    <property type="entry name" value="FAD/NAD(P)-binding domain"/>
    <property type="match status" value="1"/>
</dbReference>
<gene>
    <name evidence="7" type="ORF">FB45DRAFT_886780</name>
</gene>
<sequence length="587" mass="63845">MSQPAPYDIIFAGGGTTACVVAGRLAAGRPEPQDSRMVEAGKHTKDLPTHVQPARYYANLAGGGDTFTLHSAKPSEALGNRPLIIPAGKAIGGGSTVNFMMYTRASPSDYDDWEELENPGWGSKDLIPLSNKAETFEPNAKNHGTSGPIKVSGGIKTNICRQYLDVAKARDKERGHPWFKYVSATTGHRSDAAHHYVYNQAHNKNLEMRVHCRVQRVIMENDRAVGVEYISHDPTDAKKDQVQAAYASKFVVVAGGAFGSPAILERSGIGSPKLLESLDIRTVVDLPGVGENYQDHNLLLVPYLTSDDEITLDDIFHGKDDIIKPHETQWLGDGADKGWMAHNSIEAGIKIRPNAKDLEEIGPSFTRRWQEYFVNKPDKPVMWIGPLTAYTGGNSAGVQGRKMFTLAYYTEYPASIGRTHISSVDPYKPLDLEPGFLNEPEDLGVLRWSYKWSREMARRMPCYRGELAVEHPNFPESSAAAAGPAKGPVPIDAPDIAYTAEDNAAIDAYHRAFVGTTWHSLGTCAMKPRAQGGVVDSKLNVYGVKGLKVADLSIAPTNVGSNTYNSALVVGEKAAVIFAEELGIKGV</sequence>
<dbReference type="Pfam" id="PF00732">
    <property type="entry name" value="GMC_oxred_N"/>
    <property type="match status" value="1"/>
</dbReference>
<feature type="binding site" evidence="3">
    <location>
        <begin position="518"/>
        <end position="519"/>
    </location>
    <ligand>
        <name>FAD</name>
        <dbReference type="ChEBI" id="CHEBI:57692"/>
    </ligand>
</feature>
<comment type="similarity">
    <text evidence="2 4">Belongs to the GMC oxidoreductase family.</text>
</comment>
<dbReference type="Proteomes" id="UP001221142">
    <property type="component" value="Unassembled WGS sequence"/>
</dbReference>
<keyword evidence="8" id="KW-1185">Reference proteome</keyword>
<feature type="domain" description="Glucose-methanol-choline oxidoreductase N-terminal" evidence="6">
    <location>
        <begin position="256"/>
        <end position="270"/>
    </location>
</feature>
<keyword evidence="3 4" id="KW-0274">FAD</keyword>
<feature type="binding site" evidence="3">
    <location>
        <position position="214"/>
    </location>
    <ligand>
        <name>FAD</name>
        <dbReference type="ChEBI" id="CHEBI:57692"/>
    </ligand>
</feature>
<dbReference type="PIRSF" id="PIRSF000137">
    <property type="entry name" value="Alcohol_oxidase"/>
    <property type="match status" value="1"/>
</dbReference>
<dbReference type="InterPro" id="IPR007867">
    <property type="entry name" value="GMC_OxRtase_C"/>
</dbReference>
<evidence type="ECO:0000256" key="3">
    <source>
        <dbReference type="PIRSR" id="PIRSR000137-2"/>
    </source>
</evidence>
<evidence type="ECO:0000259" key="6">
    <source>
        <dbReference type="PROSITE" id="PS00624"/>
    </source>
</evidence>
<dbReference type="Pfam" id="PF05199">
    <property type="entry name" value="GMC_oxred_C"/>
    <property type="match status" value="1"/>
</dbReference>